<dbReference type="RefSeq" id="WP_191157843.1">
    <property type="nucleotide sequence ID" value="NZ_JACWUN010000024.1"/>
</dbReference>
<organism evidence="2 3">
    <name type="scientific">Pelovirga terrestris</name>
    <dbReference type="NCBI Taxonomy" id="2771352"/>
    <lineage>
        <taxon>Bacteria</taxon>
        <taxon>Pseudomonadati</taxon>
        <taxon>Thermodesulfobacteriota</taxon>
        <taxon>Desulfuromonadia</taxon>
        <taxon>Geobacterales</taxon>
        <taxon>Geobacteraceae</taxon>
        <taxon>Pelovirga</taxon>
    </lineage>
</organism>
<proteinExistence type="predicted"/>
<name>A0A8J6QVK8_9BACT</name>
<evidence type="ECO:0000313" key="2">
    <source>
        <dbReference type="EMBL" id="MBD1401840.1"/>
    </source>
</evidence>
<keyword evidence="3" id="KW-1185">Reference proteome</keyword>
<gene>
    <name evidence="2" type="ORF">ICT70_14350</name>
</gene>
<dbReference type="Pfam" id="PF04784">
    <property type="entry name" value="DUF547"/>
    <property type="match status" value="1"/>
</dbReference>
<sequence length="288" mass="33052">MRFLHWLYPVLVFLVVMVFSATTAVADGNSELEELYAPYAKILQRFVVEKDLPGGGLVSAFNYEKALADSDTLALLNQQKANLAEFNPGSLTEQYQSIAFWLNAYNFFMIEHLLTHPLKGQLVASVWDYGGRYNPLKKHVFELALFTVGGKKYSLSAIEKDILLGSEYQRKGWKDARVHYAVNCASVGCPPLRKQLYTSINTDDLMTANTVRAFKTQRQLHIDGRTLMLSELFKWYADDFIEAAGSIRQFIKAYTDEERHPQIDQADRIGYIDYDWSLNRPENFSEFR</sequence>
<dbReference type="AlphaFoldDB" id="A0A8J6QVK8"/>
<dbReference type="PANTHER" id="PTHR46361">
    <property type="entry name" value="ELECTRON CARRIER/ PROTEIN DISULFIDE OXIDOREDUCTASE"/>
    <property type="match status" value="1"/>
</dbReference>
<evidence type="ECO:0000259" key="1">
    <source>
        <dbReference type="Pfam" id="PF04784"/>
    </source>
</evidence>
<protein>
    <submittedName>
        <fullName evidence="2">DUF547 domain-containing protein</fullName>
    </submittedName>
</protein>
<dbReference type="InterPro" id="IPR006869">
    <property type="entry name" value="DUF547"/>
</dbReference>
<dbReference type="PANTHER" id="PTHR46361:SF3">
    <property type="entry name" value="ELECTRON CARRIER_ PROTEIN DISULFIDE OXIDOREDUCTASE"/>
    <property type="match status" value="1"/>
</dbReference>
<dbReference type="EMBL" id="JACWUN010000024">
    <property type="protein sequence ID" value="MBD1401840.1"/>
    <property type="molecule type" value="Genomic_DNA"/>
</dbReference>
<comment type="caution">
    <text evidence="2">The sequence shown here is derived from an EMBL/GenBank/DDBJ whole genome shotgun (WGS) entry which is preliminary data.</text>
</comment>
<feature type="domain" description="DUF547" evidence="1">
    <location>
        <begin position="94"/>
        <end position="210"/>
    </location>
</feature>
<dbReference type="Proteomes" id="UP000632828">
    <property type="component" value="Unassembled WGS sequence"/>
</dbReference>
<evidence type="ECO:0000313" key="3">
    <source>
        <dbReference type="Proteomes" id="UP000632828"/>
    </source>
</evidence>
<reference evidence="2" key="1">
    <citation type="submission" date="2020-09" db="EMBL/GenBank/DDBJ databases">
        <title>Pelobacter alkaliphilus sp. nov., a novel anaerobic arsenate-reducing bacterium from terrestrial mud volcano.</title>
        <authorList>
            <person name="Khomyakova M.A."/>
            <person name="Merkel A.Y."/>
            <person name="Slobodkin A.I."/>
        </authorList>
    </citation>
    <scope>NUCLEOTIDE SEQUENCE</scope>
    <source>
        <strain evidence="2">M08fum</strain>
    </source>
</reference>
<accession>A0A8J6QVK8</accession>